<evidence type="ECO:0000313" key="45">
    <source>
        <dbReference type="EMBL" id="NXJ96924.1"/>
    </source>
</evidence>
<feature type="coiled-coil region" evidence="39">
    <location>
        <begin position="1593"/>
        <end position="1652"/>
    </location>
</feature>
<dbReference type="FunFam" id="1.20.58.60:FF:000098">
    <property type="entry name" value="dystonin isoform X3"/>
    <property type="match status" value="1"/>
</dbReference>
<evidence type="ECO:0000256" key="16">
    <source>
        <dbReference type="ARBA" id="ARBA00022737"/>
    </source>
</evidence>
<dbReference type="Pfam" id="PF02187">
    <property type="entry name" value="GAS2"/>
    <property type="match status" value="1"/>
</dbReference>
<evidence type="ECO:0000256" key="39">
    <source>
        <dbReference type="SAM" id="Coils"/>
    </source>
</evidence>
<evidence type="ECO:0000313" key="46">
    <source>
        <dbReference type="Proteomes" id="UP000526942"/>
    </source>
</evidence>
<dbReference type="FunFam" id="1.10.238.10:FF:000013">
    <property type="entry name" value="Microtubule-actin cross-linking factor 1"/>
    <property type="match status" value="1"/>
</dbReference>
<feature type="coiled-coil region" evidence="39">
    <location>
        <begin position="2429"/>
        <end position="2456"/>
    </location>
</feature>
<dbReference type="FunFam" id="1.20.58.60:FF:000031">
    <property type="entry name" value="Microtubule-actin cross-linking factor 1"/>
    <property type="match status" value="1"/>
</dbReference>
<dbReference type="GO" id="GO:0005938">
    <property type="term" value="C:cell cortex"/>
    <property type="evidence" value="ECO:0007669"/>
    <property type="project" value="UniProtKB-SubCell"/>
</dbReference>
<feature type="compositionally biased region" description="Low complexity" evidence="40">
    <location>
        <begin position="5328"/>
        <end position="5342"/>
    </location>
</feature>
<dbReference type="FunFam" id="1.10.418.10:FF:000002">
    <property type="entry name" value="Microtubule-actin cross-linking factor 1"/>
    <property type="match status" value="1"/>
</dbReference>
<feature type="region of interest" description="Disordered" evidence="40">
    <location>
        <begin position="5321"/>
        <end position="5409"/>
    </location>
</feature>
<comment type="subcellular location">
    <subcellularLocation>
        <location evidence="1">Cell membrane</location>
        <topology evidence="1">Lipid-anchor</topology>
    </subcellularLocation>
    <subcellularLocation>
        <location evidence="5">Cell projection</location>
        <location evidence="5">Axon</location>
    </subcellularLocation>
    <subcellularLocation>
        <location evidence="7">Cytoplasm</location>
        <location evidence="7">Cell cortex</location>
    </subcellularLocation>
    <subcellularLocation>
        <location evidence="6">Cytoplasm</location>
        <location evidence="6">Cytoskeleton</location>
        <location evidence="6">Stress fiber</location>
    </subcellularLocation>
    <subcellularLocation>
        <location evidence="33">Cytoplasm</location>
        <location evidence="33">Myofibril</location>
        <location evidence="33">Sarcomere</location>
        <location evidence="33">H zone</location>
    </subcellularLocation>
    <subcellularLocation>
        <location evidence="2">Cytoplasm</location>
        <location evidence="2">Myofibril</location>
        <location evidence="2">Sarcomere</location>
        <location evidence="2">Z line</location>
    </subcellularLocation>
    <subcellularLocation>
        <location evidence="4">Endoplasmic reticulum membrane</location>
        <topology evidence="4">Single-pass membrane protein</topology>
    </subcellularLocation>
    <subcellularLocation>
        <location evidence="3">Nucleus envelope</location>
    </subcellularLocation>
</comment>
<keyword evidence="27" id="KW-0539">Nucleus</keyword>
<evidence type="ECO:0000256" key="35">
    <source>
        <dbReference type="ARBA" id="ARBA00075126"/>
    </source>
</evidence>
<evidence type="ECO:0000256" key="2">
    <source>
        <dbReference type="ARBA" id="ARBA00004216"/>
    </source>
</evidence>
<dbReference type="GO" id="GO:0000226">
    <property type="term" value="P:microtubule cytoskeleton organization"/>
    <property type="evidence" value="ECO:0007669"/>
    <property type="project" value="UniProtKB-ARBA"/>
</dbReference>
<dbReference type="PROSITE" id="PS50002">
    <property type="entry name" value="SH3"/>
    <property type="match status" value="1"/>
</dbReference>
<feature type="region of interest" description="Disordered" evidence="40">
    <location>
        <begin position="5237"/>
        <end position="5290"/>
    </location>
</feature>
<dbReference type="InterPro" id="IPR041615">
    <property type="entry name" value="Desmoplakin_SH3"/>
</dbReference>
<dbReference type="Gene3D" id="1.10.238.10">
    <property type="entry name" value="EF-hand"/>
    <property type="match status" value="1"/>
</dbReference>
<dbReference type="CDD" id="cd21239">
    <property type="entry name" value="CH_DYST_rpt2"/>
    <property type="match status" value="1"/>
</dbReference>
<dbReference type="InterPro" id="IPR018247">
    <property type="entry name" value="EF_Hand_1_Ca_BS"/>
</dbReference>
<dbReference type="SUPFAM" id="SSF143575">
    <property type="entry name" value="GAS2 domain-like"/>
    <property type="match status" value="1"/>
</dbReference>
<keyword evidence="26" id="KW-0206">Cytoskeleton</keyword>
<dbReference type="FunFam" id="1.20.58.60:FF:000021">
    <property type="entry name" value="Microtubule-actin cross-linking factor 1"/>
    <property type="match status" value="1"/>
</dbReference>
<evidence type="ECO:0000256" key="23">
    <source>
        <dbReference type="ARBA" id="ARBA00023139"/>
    </source>
</evidence>
<keyword evidence="46" id="KW-1185">Reference proteome</keyword>
<evidence type="ECO:0000256" key="30">
    <source>
        <dbReference type="ARBA" id="ARBA00054620"/>
    </source>
</evidence>
<dbReference type="FunFam" id="1.20.58.60:FF:000052">
    <property type="entry name" value="dystonin isoform X2"/>
    <property type="match status" value="1"/>
</dbReference>
<feature type="domain" description="EF-hand" evidence="43">
    <location>
        <begin position="5042"/>
        <end position="5077"/>
    </location>
</feature>
<keyword evidence="21" id="KW-0130">Cell adhesion</keyword>
<dbReference type="FunFam" id="1.20.58.60:FF:000010">
    <property type="entry name" value="plectin isoform X2"/>
    <property type="match status" value="1"/>
</dbReference>
<dbReference type="GO" id="GO:0030424">
    <property type="term" value="C:axon"/>
    <property type="evidence" value="ECO:0007669"/>
    <property type="project" value="UniProtKB-SubCell"/>
</dbReference>
<feature type="domain" description="Calponin-homology (CH)" evidence="42">
    <location>
        <begin position="1"/>
        <end position="88"/>
    </location>
</feature>
<dbReference type="FunFam" id="1.20.58.60:FF:000022">
    <property type="entry name" value="Microtubule-actin cross-linking factor 1"/>
    <property type="match status" value="1"/>
</dbReference>
<keyword evidence="10" id="KW-0963">Cytoplasm</keyword>
<dbReference type="InterPro" id="IPR003108">
    <property type="entry name" value="GAR_dom"/>
</dbReference>
<dbReference type="SMART" id="SM00054">
    <property type="entry name" value="EFh"/>
    <property type="match status" value="2"/>
</dbReference>
<feature type="domain" description="EF-hand" evidence="43">
    <location>
        <begin position="5078"/>
        <end position="5113"/>
    </location>
</feature>
<dbReference type="GO" id="GO:0005509">
    <property type="term" value="F:calcium ion binding"/>
    <property type="evidence" value="ECO:0007669"/>
    <property type="project" value="InterPro"/>
</dbReference>
<evidence type="ECO:0000256" key="27">
    <source>
        <dbReference type="ARBA" id="ARBA00023242"/>
    </source>
</evidence>
<dbReference type="GO" id="GO:0005874">
    <property type="term" value="C:microtubule"/>
    <property type="evidence" value="ECO:0007669"/>
    <property type="project" value="UniProtKB-KW"/>
</dbReference>
<dbReference type="SMART" id="SM00033">
    <property type="entry name" value="CH"/>
    <property type="match status" value="2"/>
</dbReference>
<evidence type="ECO:0000256" key="34">
    <source>
        <dbReference type="ARBA" id="ARBA00072808"/>
    </source>
</evidence>
<dbReference type="InterPro" id="IPR043197">
    <property type="entry name" value="Plakin"/>
</dbReference>
<gene>
    <name evidence="45" type="primary">Dst</name>
    <name evidence="45" type="ORF">CORCON_R04102</name>
</gene>
<dbReference type="SUPFAM" id="SSF47576">
    <property type="entry name" value="Calponin-homology domain, CH-domain"/>
    <property type="match status" value="1"/>
</dbReference>
<dbReference type="Proteomes" id="UP000526942">
    <property type="component" value="Unassembled WGS sequence"/>
</dbReference>
<dbReference type="FunFam" id="1.20.58.60:FF:000350">
    <property type="entry name" value="Dystonin"/>
    <property type="match status" value="1"/>
</dbReference>
<dbReference type="PROSITE" id="PS50222">
    <property type="entry name" value="EF_HAND_2"/>
    <property type="match status" value="2"/>
</dbReference>
<dbReference type="InterPro" id="IPR049538">
    <property type="entry name" value="PCN-like_spectrin-like_rpt"/>
</dbReference>
<dbReference type="GO" id="GO:0005886">
    <property type="term" value="C:plasma membrane"/>
    <property type="evidence" value="ECO:0007669"/>
    <property type="project" value="UniProtKB-SubCell"/>
</dbReference>
<comment type="function">
    <text evidence="31">Plays a structural role in the assembly of hemidesmosomes of epithelial cells; anchors keratin-containing intermediate filaments to the inner plaque of hemidesmosomes. Required for the regulation of keratinocyte polarity and motility; mediates integrin ITGB4 regulation of RAC1 activity.</text>
</comment>
<dbReference type="Gene3D" id="1.20.58.60">
    <property type="match status" value="32"/>
</dbReference>
<keyword evidence="23" id="KW-0564">Palmitate</keyword>
<feature type="coiled-coil region" evidence="39">
    <location>
        <begin position="4182"/>
        <end position="4216"/>
    </location>
</feature>
<evidence type="ECO:0000256" key="29">
    <source>
        <dbReference type="ARBA" id="ARBA00023288"/>
    </source>
</evidence>
<evidence type="ECO:0000256" key="12">
    <source>
        <dbReference type="ARBA" id="ARBA00022553"/>
    </source>
</evidence>
<feature type="domain" description="GAR" evidence="44">
    <location>
        <begin position="5118"/>
        <end position="5190"/>
    </location>
</feature>
<comment type="function">
    <text evidence="30">Cytoskeletal linker protein. Acts as an integrator of intermediate filaments, actin and microtubule cytoskeleton networks. Required for anchoring either intermediate filaments to the actin cytoskeleton in neural and muscle cells or keratin-containing intermediate filaments to hemidesmosomes in epithelial cells. The proteins may self-aggregate to form filaments or a two-dimensional mesh. Regulates the organization and stability of the microtubule network of sensory neurons to allow axonal transport. Mediates docking of the dynein/dynactin motor complex to vesicle cargos for retrograde axonal transport through its interaction with TMEM108 and DCTN1.</text>
</comment>
<dbReference type="FunFam" id="1.20.58.60:FF:000009">
    <property type="entry name" value="dystonin isoform X1"/>
    <property type="match status" value="1"/>
</dbReference>
<protein>
    <recommendedName>
        <fullName evidence="34">Dystonin</fullName>
    </recommendedName>
    <alternativeName>
        <fullName evidence="36">Bullous pemphigoid antigen 1</fullName>
    </alternativeName>
    <alternativeName>
        <fullName evidence="35">Dystonia musculorum protein</fullName>
    </alternativeName>
    <alternativeName>
        <fullName evidence="37">Hemidesmosomal plaque protein</fullName>
    </alternativeName>
</protein>
<feature type="domain" description="SH3" evidence="41">
    <location>
        <begin position="834"/>
        <end position="891"/>
    </location>
</feature>
<dbReference type="Pfam" id="PF00307">
    <property type="entry name" value="CH"/>
    <property type="match status" value="2"/>
</dbReference>
<evidence type="ECO:0000256" key="6">
    <source>
        <dbReference type="ARBA" id="ARBA00004529"/>
    </source>
</evidence>
<comment type="function">
    <text evidence="32">Required for bundling actin filaments around the nucleus.</text>
</comment>
<comment type="caution">
    <text evidence="45">The sequence shown here is derived from an EMBL/GenBank/DDBJ whole genome shotgun (WGS) entry which is preliminary data.</text>
</comment>
<evidence type="ECO:0000256" key="22">
    <source>
        <dbReference type="ARBA" id="ARBA00023136"/>
    </source>
</evidence>
<keyword evidence="9" id="KW-1003">Cell membrane</keyword>
<dbReference type="FunFam" id="3.30.920.20:FF:000002">
    <property type="entry name" value="dystonin isoform X1"/>
    <property type="match status" value="1"/>
</dbReference>
<evidence type="ECO:0000256" key="7">
    <source>
        <dbReference type="ARBA" id="ARBA00004544"/>
    </source>
</evidence>
<evidence type="ECO:0000259" key="41">
    <source>
        <dbReference type="PROSITE" id="PS50002"/>
    </source>
</evidence>
<keyword evidence="16" id="KW-0677">Repeat</keyword>
<dbReference type="PROSITE" id="PS50021">
    <property type="entry name" value="CH"/>
    <property type="match status" value="2"/>
</dbReference>
<evidence type="ECO:0000259" key="42">
    <source>
        <dbReference type="PROSITE" id="PS50021"/>
    </source>
</evidence>
<dbReference type="InterPro" id="IPR001589">
    <property type="entry name" value="Actinin_actin-bd_CS"/>
</dbReference>
<dbReference type="InterPro" id="IPR001715">
    <property type="entry name" value="CH_dom"/>
</dbReference>
<evidence type="ECO:0000256" key="25">
    <source>
        <dbReference type="ARBA" id="ARBA00023203"/>
    </source>
</evidence>
<evidence type="ECO:0000256" key="11">
    <source>
        <dbReference type="ARBA" id="ARBA00022499"/>
    </source>
</evidence>
<feature type="region of interest" description="Disordered" evidence="40">
    <location>
        <begin position="2937"/>
        <end position="2957"/>
    </location>
</feature>
<dbReference type="Gene3D" id="1.10.418.10">
    <property type="entry name" value="Calponin-like domain"/>
    <property type="match status" value="2"/>
</dbReference>
<dbReference type="SMART" id="SM00150">
    <property type="entry name" value="SPEC"/>
    <property type="match status" value="32"/>
</dbReference>
<keyword evidence="22" id="KW-0472">Membrane</keyword>
<dbReference type="GO" id="GO:0008017">
    <property type="term" value="F:microtubule binding"/>
    <property type="evidence" value="ECO:0007669"/>
    <property type="project" value="InterPro"/>
</dbReference>
<reference evidence="45 46" key="1">
    <citation type="submission" date="2019-09" db="EMBL/GenBank/DDBJ databases">
        <title>Bird 10,000 Genomes (B10K) Project - Family phase.</title>
        <authorList>
            <person name="Zhang G."/>
        </authorList>
    </citation>
    <scope>NUCLEOTIDE SEQUENCE [LARGE SCALE GENOMIC DNA]</scope>
    <source>
        <strain evidence="45">B10K-DU-011-20</strain>
        <tissue evidence="45">Muscle</tissue>
    </source>
</reference>
<dbReference type="FunFam" id="1.20.58.60:FF:000077">
    <property type="entry name" value="dystonin isoform X1"/>
    <property type="match status" value="1"/>
</dbReference>
<evidence type="ECO:0000256" key="17">
    <source>
        <dbReference type="ARBA" id="ARBA00022754"/>
    </source>
</evidence>
<dbReference type="GO" id="GO:0005925">
    <property type="term" value="C:focal adhesion"/>
    <property type="evidence" value="ECO:0007669"/>
    <property type="project" value="TreeGrafter"/>
</dbReference>
<evidence type="ECO:0000256" key="3">
    <source>
        <dbReference type="ARBA" id="ARBA00004259"/>
    </source>
</evidence>
<dbReference type="FunFam" id="1.20.58.60:FF:000069">
    <property type="entry name" value="dystonin isoform X2"/>
    <property type="match status" value="1"/>
</dbReference>
<dbReference type="SUPFAM" id="SSF47473">
    <property type="entry name" value="EF-hand"/>
    <property type="match status" value="1"/>
</dbReference>
<keyword evidence="24" id="KW-0514">Muscle protein</keyword>
<evidence type="ECO:0000256" key="1">
    <source>
        <dbReference type="ARBA" id="ARBA00004193"/>
    </source>
</evidence>
<dbReference type="InterPro" id="IPR036872">
    <property type="entry name" value="CH_dom_sf"/>
</dbReference>
<dbReference type="FunFam" id="1.20.58.60:FF:000016">
    <property type="entry name" value="Microtubule-actin cross-linking factor 1"/>
    <property type="match status" value="1"/>
</dbReference>
<dbReference type="GO" id="GO:0042803">
    <property type="term" value="F:protein homodimerization activity"/>
    <property type="evidence" value="ECO:0007669"/>
    <property type="project" value="UniProtKB-ARBA"/>
</dbReference>
<feature type="coiled-coil region" evidence="39">
    <location>
        <begin position="2179"/>
        <end position="2246"/>
    </location>
</feature>
<feature type="compositionally biased region" description="Polar residues" evidence="40">
    <location>
        <begin position="5357"/>
        <end position="5375"/>
    </location>
</feature>
<dbReference type="GO" id="GO:0001725">
    <property type="term" value="C:stress fiber"/>
    <property type="evidence" value="ECO:0007669"/>
    <property type="project" value="UniProtKB-SubCell"/>
</dbReference>
<dbReference type="GO" id="GO:0005635">
    <property type="term" value="C:nuclear envelope"/>
    <property type="evidence" value="ECO:0007669"/>
    <property type="project" value="UniProtKB-SubCell"/>
</dbReference>
<evidence type="ECO:0000256" key="37">
    <source>
        <dbReference type="ARBA" id="ARBA00077918"/>
    </source>
</evidence>
<dbReference type="FunFam" id="1.20.58.60:FF:000012">
    <property type="entry name" value="Microtubule-actin cross-linking factor 1"/>
    <property type="match status" value="1"/>
</dbReference>
<dbReference type="InterPro" id="IPR001452">
    <property type="entry name" value="SH3_domain"/>
</dbReference>
<dbReference type="FunFam" id="1.20.58.60:FF:000114">
    <property type="entry name" value="dystonin isoform X1"/>
    <property type="match status" value="1"/>
</dbReference>
<dbReference type="FunFam" id="1.20.58.60:FF:000094">
    <property type="entry name" value="dystonin isoform X2"/>
    <property type="match status" value="1"/>
</dbReference>
<feature type="non-terminal residue" evidence="45">
    <location>
        <position position="1"/>
    </location>
</feature>
<dbReference type="InterPro" id="IPR041573">
    <property type="entry name" value="Desmoplakin_Spectrin-like"/>
</dbReference>
<dbReference type="Pfam" id="PF17902">
    <property type="entry name" value="SH3_10"/>
    <property type="match status" value="1"/>
</dbReference>
<dbReference type="CDD" id="cd00051">
    <property type="entry name" value="EFh"/>
    <property type="match status" value="1"/>
</dbReference>
<dbReference type="FunFam" id="1.20.58.60:FF:000027">
    <property type="entry name" value="Microtubule-actin cross-linking factor 1"/>
    <property type="match status" value="1"/>
</dbReference>
<feature type="coiled-coil region" evidence="39">
    <location>
        <begin position="688"/>
        <end position="715"/>
    </location>
</feature>
<feature type="coiled-coil region" evidence="39">
    <location>
        <begin position="4066"/>
        <end position="4093"/>
    </location>
</feature>
<accession>A0A7L0FPS6</accession>
<evidence type="ECO:0000256" key="36">
    <source>
        <dbReference type="ARBA" id="ARBA00077378"/>
    </source>
</evidence>
<dbReference type="Pfam" id="PF00435">
    <property type="entry name" value="Spectrin"/>
    <property type="match status" value="22"/>
</dbReference>
<keyword evidence="39" id="KW-0175">Coiled coil</keyword>
<keyword evidence="13" id="KW-0812">Transmembrane</keyword>
<feature type="coiled-coil region" evidence="39">
    <location>
        <begin position="3085"/>
        <end position="3147"/>
    </location>
</feature>
<dbReference type="CDD" id="cd00176">
    <property type="entry name" value="SPEC"/>
    <property type="match status" value="18"/>
</dbReference>
<evidence type="ECO:0000256" key="4">
    <source>
        <dbReference type="ARBA" id="ARBA00004389"/>
    </source>
</evidence>
<dbReference type="EMBL" id="VXAM01000649">
    <property type="protein sequence ID" value="NXJ96924.1"/>
    <property type="molecule type" value="Genomic_DNA"/>
</dbReference>
<dbReference type="FunFam" id="1.20.58.60:FF:000001">
    <property type="entry name" value="Microtubule-actin cross-linking factor 1"/>
    <property type="match status" value="3"/>
</dbReference>
<evidence type="ECO:0000256" key="15">
    <source>
        <dbReference type="ARBA" id="ARBA00022723"/>
    </source>
</evidence>
<dbReference type="FunFam" id="1.20.58.60:FF:000014">
    <property type="entry name" value="microtubule-actin cross-linking factor 1"/>
    <property type="match status" value="1"/>
</dbReference>
<dbReference type="Gene3D" id="1.20.58.1060">
    <property type="match status" value="1"/>
</dbReference>
<evidence type="ECO:0000256" key="33">
    <source>
        <dbReference type="ARBA" id="ARBA00060430"/>
    </source>
</evidence>
<dbReference type="Pfam" id="PF21019">
    <property type="entry name" value="Spectrin_3"/>
    <property type="match status" value="1"/>
</dbReference>
<feature type="compositionally biased region" description="Low complexity" evidence="40">
    <location>
        <begin position="5249"/>
        <end position="5277"/>
    </location>
</feature>
<keyword evidence="19" id="KW-0106">Calcium</keyword>
<keyword evidence="14" id="KW-0493">Microtubule</keyword>
<dbReference type="Pfam" id="PF18373">
    <property type="entry name" value="Spectrin_2"/>
    <property type="match status" value="1"/>
</dbReference>
<keyword evidence="12" id="KW-0597">Phosphoprotein</keyword>
<keyword evidence="11" id="KW-1017">Isopeptide bond</keyword>
<evidence type="ECO:0000256" key="24">
    <source>
        <dbReference type="ARBA" id="ARBA00023179"/>
    </source>
</evidence>
<evidence type="ECO:0000256" key="5">
    <source>
        <dbReference type="ARBA" id="ARBA00004489"/>
    </source>
</evidence>
<evidence type="ECO:0000256" key="28">
    <source>
        <dbReference type="ARBA" id="ARBA00023273"/>
    </source>
</evidence>
<dbReference type="PROSITE" id="PS51460">
    <property type="entry name" value="GAR"/>
    <property type="match status" value="1"/>
</dbReference>
<dbReference type="Gene3D" id="3.30.920.20">
    <property type="entry name" value="Gas2-like domain"/>
    <property type="match status" value="1"/>
</dbReference>
<dbReference type="GO" id="GO:0005198">
    <property type="term" value="F:structural molecule activity"/>
    <property type="evidence" value="ECO:0007669"/>
    <property type="project" value="TreeGrafter"/>
</dbReference>
<dbReference type="InterPro" id="IPR002048">
    <property type="entry name" value="EF_hand_dom"/>
</dbReference>
<evidence type="ECO:0000256" key="21">
    <source>
        <dbReference type="ARBA" id="ARBA00022889"/>
    </source>
</evidence>
<evidence type="ECO:0000256" key="31">
    <source>
        <dbReference type="ARBA" id="ARBA00055817"/>
    </source>
</evidence>
<dbReference type="GO" id="GO:0045104">
    <property type="term" value="P:intermediate filament cytoskeleton organization"/>
    <property type="evidence" value="ECO:0007669"/>
    <property type="project" value="InterPro"/>
</dbReference>
<dbReference type="InterPro" id="IPR018159">
    <property type="entry name" value="Spectrin/alpha-actinin"/>
</dbReference>
<dbReference type="GO" id="GO:0031581">
    <property type="term" value="P:hemidesmosome assembly"/>
    <property type="evidence" value="ECO:0007669"/>
    <property type="project" value="TreeGrafter"/>
</dbReference>
<evidence type="ECO:0000256" key="13">
    <source>
        <dbReference type="ARBA" id="ARBA00022692"/>
    </source>
</evidence>
<evidence type="ECO:0000256" key="10">
    <source>
        <dbReference type="ARBA" id="ARBA00022490"/>
    </source>
</evidence>
<dbReference type="SUPFAM" id="SSF46966">
    <property type="entry name" value="Spectrin repeat"/>
    <property type="match status" value="30"/>
</dbReference>
<dbReference type="InterPro" id="IPR002017">
    <property type="entry name" value="Spectrin_repeat"/>
</dbReference>
<evidence type="ECO:0000256" key="26">
    <source>
        <dbReference type="ARBA" id="ARBA00023212"/>
    </source>
</evidence>
<dbReference type="Pfam" id="PF21097">
    <property type="entry name" value="SR_plectin_7"/>
    <property type="match status" value="1"/>
</dbReference>
<sequence length="5409" mass="619318">QVRKHVNDLYEDLRDGHNLILLLEVLSGDSLPREKGRMRFHRLQNVQIALDYLKKRQVKLVNIRNDDITDGNPKLTLGLIWTIILHFQISDIHVTGESEDMSAKERLLLWSQQTTEGYAGIRCENFTTCWRDGRLFNAIIHKYRPDLIDMNTVAVQSNLANLEHAFFVAEKLGVARLLDPEDVDVSSPDEKSVITYVSSLYDAFPKVPEGGEGIGANDVEVKWVEYQNMVNYLMQWIGHHVTIMSDRTFPNNPVELKALYNQYLQFKETEIPPKEIDKSKIKHLYKLLEVWIEFGRIKLPQGYHPNDIEKEWGKLIIAMLEREKTLRPEVERLEMLQQIANTIQRDSRSCEDKLILARNALQSDTKRLESGLQFQHEAEIAGYLLESENLLHQQVINAQILIDGKYYQADQLVQRVAKLRDELVAIRTEYSSVYNKGHALTTEQTKLMISGITESLNSGFTTNLTPELMTQGLTPTLTSSSLTSGISSGLTSRLTPTITPTYTPGIPPRLVQSYVTGVDSGTLQTLKLMQIRKPLMKSAFVDQNLTEEEVNVKFVQDLLSWVEEMQVQLDRAEWGSDLPSVESHLENHKNVHKAIEEFESSLKEAKISEIQMTAPLKLSYAEKLHKLESQYSKLLNTSRNQERHLDTLHNFVSRATRELIWLNEKEEEEVAYDWSERNSNITRKKEYHAELMRELDQKQEVIKSVQEIAEQLLLENHPARLTIEAYRAAMQTQWSWILQLCHCVEQHLRENAAYFEFFSDAKEAMEYLKNLKDTIYRKYSCDRSSSLHRLEDLVQESMEEKEQLLQYKSTVAGLVGRAKAIIQLKPRNPDCILKTSIPIKAICDYRQIEITIYKDDECVLANNSHRAKWKVISPSGNEAMVPSVCFTVPPPNKEAIDTANRIEQQFQNVLALWHESHVNMKSVVSWHYLTNEIEAVRAGNVASIKTMLPGEHQQILSNLQSRFDDFVEDSQESKIFTSSDTAQLEREVNVCKQYYQELLKSAEREEQEESIYNLYISEVRNIRLQLESCEERLIRQIRTPMERDDLHESVSRISEQEKLKKELDRLKDDLGVITDKCEEFFSQAAGSPSVPTLRSELNVVIQNMNQVYSMSSIYIDKLKTVNLVLKNIQGAELLVKLYETKLCEEEAVTADKNNIENLMGTLKQWRSEVDEKRQAFHALEDELQKAKMISDQMFKMHKERDLDFDWHKEKVDQLAERWQNIHSQIENRLRDLEGINKSLKYYKDTYNSLDMWIQQVEDTQRKIQETHPENSKALAKQLNQHKMLVSEIEMKQSKIDECQKYSEQYSAAVKDYELQTMTYRAMVDSQQKSPVKRRRMQSSSDFIIQEFMDLRTRYTALVTLMTQYIKFAGDSLKRLEEEEKSMEEEKKEHVEKAGDLLKWVSNLSKTLSKEEGEKAEKTDLPKQQISLDEMSTKKEQIAEALQTTQSFLAKHSDKMTDEERSEMEKQVRSLQESYNLLSNEALKQMQEAQYLDDEKMEGKDVAERQQECKEKLQEICDLLTQTENRLIGQQESLVIGDSKAELEQYQTKQEEIQKDMRMSAQTLAEIVKNTETFLKENGEKLSQEDKTILEQKLNEAKTKCLLLSQKAEESKKELDKAMTTAIKQETEKVAAIEQLEESKNTIENLLDWLSNVDKEAEHSRKFKQAIEQNGTHFEEGDVKALEGEEDDVNGNLLEIQQDIETQVDRLIKSTEDNLNQQYQKVKAQHEKIISQQQAVIIATQSAQALLEKQGHYLSPEEKDKMQRNMKDLKAQYETALAESERRMKLTHSLREELEKFDADYSEFETWLQQAEQELDNLEAGASDFSGVMVKLKRQKSFSEDVISHKGDLRYITISGQRVLDAARSCSKRDGVKIDKEGIDTSATYAEVQNKLDSASDRFRSLYTKCSIVGNNLKDLVDKYQHYEDASSGLLSSLQASEIAVNKQLSEPIAVDPKNLQRQLEETKVLQGQVSNHQIAVEKLKKAAEVLLDTRGELTPDKDEIQKTLDDIVERYDNLSKSVNERNEKLQITLTRSLSVQDGLDEMLDWMEGVEKSLEGQDQVPLNSAAIQDIISKSIVLEQDIAGRQSSINTMNEKVKKFTETADPSTASTLQAKMSELAGRFSEASNKHKEKLMKMEELKTKVELFEGLSEKLQSFLDEKNRALSETEAPRKDVSEVSQYMQEASVELAQHKKDLEALQQLLEELSFHALPGDKALVLEKVNALSKKFREVEETVREKEEDVSSCQKEMDTFELLVESLKKWIKETTERIPAAQPSLNTEELKKPLEDTLNLKDEWTLKAPELQKMNSRGTLLCNLITAVTSPAKLRAVAKSGGTMLNGEGGAPGTQDFLKNKELTAVQQALSDVNHSYEDLGVLLKEKISELESMLSKMQNIQEESTSMMQWLQKMDKTASDWEAAPTDSEAVKAQVEQHKLFETELKQSANKVQELKDKVTELLEKNPDSPQAAKWRQTLDKIDSKWKELNQVTSERQQKLEESSNYLTQFQTAEAQLKHWLVEKELMVSVLGPLSIDPNMLNTQKQQVQILLKEFDTRKPQYEQLTVAGEGILKRPGEHPPSHEIVKEQLAAVAQKWDSLTSQLRNRCDRIDQAIVKSTEYQSLLRSLSDKLSALDSKLSSSLAVSTQPDAVKQQLEIAREMKEEIEQERKNINAAQALCEELSTLVGEEYLKAELTRQLDGILKSFKDIEQKSGNHVQQLQSAYAASHQFQQMSKDFQAWLGKKKEELNQARPVSAKLDALQSLIEEQKDFKKTIADQISSYERIVAEGESILQKTQGADKAALQSQIATLRSNWDEMNKQVKERQDKLTDCLEKALKYKHHVENLQPWIEKCQSNLCQLKVGINPVEIENSIAQVKAWQKDLDKHHGMVELLNNTAESLLSASQTDKEIVQEETKVLNQKVNVVTEQLHKKRECLENTAQRLKEFQESSRETEKQLKSAKEHLEAHDSLGPQSFSNKHLTMMQAQQKALQALKPHVDLAKKLAQDLVVEASDSAGVSDLLLRAESLEQEYTAVNQQVEERCSFLETKLQGIGHFQNSIREMFSQFAEFDDELDSMAPVGRDLKMLYSQREDIKCFLKKLEDLIMNNENANKNCKMMLATEAEASPDLVGIKRDLEALNKQCNKLLDRAKAREDQVEGTISRVEEFYSKLKEFSDLLGRAEEHEESQGPVGMETETINQQLSTFKVFQKEEIEPLQVKQQEVNWLGQGLIQSAAKSTNTEGLEHDLEDVNTRWKTLIKKVAQRAAQLQEALLHCGRFQDALESLLSWLIDTEDLVANQKPPSAEFKVVKAQIQEQKLLQRLLDDRKPTVEVIKREGEKIAESAEPADRVKILKQLSFLDSRWDALLSKAETRNRQLEGISVVAQQFHEALEPLVEWLTATEKRLANAEPIGTQASKLQQQISQHKALEDDVLAHNKGLHQAVSVGQSLKTMSSREDKDMVQEELDSSQAQYIEIQEQSHSRSELLQQAYSNAQIFREDEIELLNWLNEVHDKLSKLSVQDCNTELLEKQHSELLDLQEEILLRKQNVDLTIENGLELLKQTTGDEVVIIQDKLEGIKARYKDITKLSSDVSKTLEQALQLAGQLHSTHEELCKWLDEIELEIISYETQIPKGEELSQVQERQKELKKEVKNNKGLLDTLNEVGSAFLELVPWRAREGLDKMITEDNKRYRLVSDTISQKVDEIDAAILRSQQFDQAADAEFAWIAETEKKLMSLGDIRLEQDQTTAQLQVQKAFTMEILRHKDTIDELVKSGDKIMNTCTEEEKQIMKKKMESLLRKYDAVCQMNSERNLQLERAQSLVNQFWETYEELWPWLTETEMIISQLPAPALEYETLKQQQEEHRQLRELIAEHKPHIDKMNKTGPQLLELSPGEGFSIQEKYVAADTLYSQIKEDVKKRALALDEAISQCTQFHDKIDPTLESLKRIVERLRQPPSISAEVEKIKEQISENKNVSVDLEKLQPVYETLKQRGEEMIARSEGTDKDISAKAVQDKLDQMVLIWEDIQTLTEEREAKLLDVMELAEKFWCDHMALVATIKDTQDFIRELEGPGVDPSVVKQQQETAEAAKEEIDGLQEELEAVVNLGSELRAACGEPDKPIVNKSIDELNSAWDALNKTWKEWGDKLIEAMQAAVQYQDGLQAIFDWVDIAGSKLASMSPVGTDLETVKQQTEELKQFKTEAYQQQIEMERLNHQAELLLKKVTEESDKHTVQDPLSELKLMWDTLEEKIINRQHKLEGALLALGQFQHALDELLTWLTHTEDLLNEQKPVGGDPKAIEIELAKHHVLQNDVLAHQSTVEAVKKAGNDLIESSAVEEASNLRSKLELLNQRWRNVLEKTEQRKQQLDSALIQAQGFHGEVEDMQQWLTDTERQLLASKPFGGLPETAREQLNTHMELCAAFEAKEETYKCLMEKGQQMLARCPESAETNVEQDINNLKEKWESVKTKLSERKTKLEEALNLAMEFHNSLQDFINWLTHAEQTLTAASRPSLILDTVLFQIDEHKVFATEVNSHRDQIIELDKTGTHLKYFSQKQDVVLIKNLLISVQSRWEKVVQRLVERGRALDDARKRAKQFHEAWHKLMEWLEESERSLDSDLEIANDPDKIKMQLAQHKEFQKSLGAKHSVYDTTNRTGRSLKEKTTLADDNLKLDDMLSELRDKWDTICGKSVERQNKLEEALLFSGQFTDALQALIDWLYKIEPQLAEDQPVHGDIDLVMNLIDNHKVFQKELGKRTSSVQALKRSARELIEGSRDDSSWVKVQMQELSTRWETVCALSVSKQTRLEQALRQAEEFHSVVHVLLEWLAEAEQALRFHGVLPDDEEALRTLIDQHREFMKKLEEKKAELNKATGMGEAILAICHPDSITTIKHWITIIRARFEEVLAWAKQHQQRLAGALAGLIANQELLEALLSWLQWAETTLTEKDKEVIPQEIEEVKALIAEHQTFMEEMTRKQPDVDKVTKTHKRKALEPTSVQSHIPVLDKGRAGRKRSPTPGIYPSAAQAQIETKNPRVNLLLREFANFDFDIWRKKYMRWMNHKKSRVMDFFRRIDKDQDGKITRQEFIDGILSSKFPTSRLEMSAVADIFDRDGDGYIDYYEFVAALHPNKDAYKPLTDADKIEDEVTRQVAKCKCAKRFQVEQIGDNKYRFGDSQQLRLVRILRSTVMVRVGGGWMALDEFLVKNDPCRVHHHGSKMLRSESNSSITTQPTIAKGRTNVELREKFILADGASQSMAAFRPRGRRSRPSSRGASPNRSASLSSQAGQAAAPQAVATSTPKGTPIQGSKLRLPGYLSGKSFHSGEGSGILTTAATRVRAQFAETRTTPSRPGSRAGSKAGSRSSSRRGSDASDFDISEIQSVCSDMSETVPATSRPTPRAGSRPGSAKPSKIPTPQRRPLASKLDKSLKR</sequence>
<evidence type="ECO:0000259" key="43">
    <source>
        <dbReference type="PROSITE" id="PS50222"/>
    </source>
</evidence>
<dbReference type="FunFam" id="1.20.58.60:FF:000122">
    <property type="entry name" value="dystonin isoform X1"/>
    <property type="match status" value="1"/>
</dbReference>
<feature type="coiled-coil region" evidence="39">
    <location>
        <begin position="1155"/>
        <end position="1189"/>
    </location>
</feature>
<dbReference type="PROSITE" id="PS00018">
    <property type="entry name" value="EF_HAND_1"/>
    <property type="match status" value="2"/>
</dbReference>
<name>A0A7L0FPS6_CORCN</name>
<keyword evidence="25" id="KW-0009">Actin-binding</keyword>
<proteinExistence type="predicted"/>
<dbReference type="SMART" id="SM00243">
    <property type="entry name" value="GAS2"/>
    <property type="match status" value="1"/>
</dbReference>
<dbReference type="PROSITE" id="PS00020">
    <property type="entry name" value="ACTININ_2"/>
    <property type="match status" value="1"/>
</dbReference>
<keyword evidence="8 38" id="KW-0728">SH3 domain</keyword>
<dbReference type="FunFam" id="1.20.58.60:FF:000392">
    <property type="entry name" value="Dystonin"/>
    <property type="match status" value="1"/>
</dbReference>
<dbReference type="GO" id="GO:0030056">
    <property type="term" value="C:hemidesmosome"/>
    <property type="evidence" value="ECO:0007669"/>
    <property type="project" value="UniProtKB-ARBA"/>
</dbReference>
<dbReference type="FunFam" id="1.20.58.60:FF:000291">
    <property type="entry name" value="Dystonin"/>
    <property type="match status" value="1"/>
</dbReference>
<dbReference type="GO" id="GO:0030018">
    <property type="term" value="C:Z disc"/>
    <property type="evidence" value="ECO:0007669"/>
    <property type="project" value="UniProtKB-SubCell"/>
</dbReference>
<keyword evidence="17" id="KW-0403">Intermediate filament</keyword>
<dbReference type="InterPro" id="IPR036534">
    <property type="entry name" value="GAR_dom_sf"/>
</dbReference>
<evidence type="ECO:0000256" key="9">
    <source>
        <dbReference type="ARBA" id="ARBA00022475"/>
    </source>
</evidence>
<evidence type="ECO:0000256" key="8">
    <source>
        <dbReference type="ARBA" id="ARBA00022443"/>
    </source>
</evidence>
<dbReference type="FunFam" id="1.20.58.60:FF:000093">
    <property type="entry name" value="dystonin isoform X1"/>
    <property type="match status" value="1"/>
</dbReference>
<keyword evidence="15" id="KW-0479">Metal-binding</keyword>
<dbReference type="FunFam" id="1.20.58.60:FF:000085">
    <property type="entry name" value="dystonin isoform X2"/>
    <property type="match status" value="1"/>
</dbReference>
<dbReference type="GO" id="GO:0005882">
    <property type="term" value="C:intermediate filament"/>
    <property type="evidence" value="ECO:0007669"/>
    <property type="project" value="UniProtKB-KW"/>
</dbReference>
<feature type="coiled-coil region" evidence="39">
    <location>
        <begin position="2643"/>
        <end position="2704"/>
    </location>
</feature>
<dbReference type="GO" id="GO:0007155">
    <property type="term" value="P:cell adhesion"/>
    <property type="evidence" value="ECO:0007669"/>
    <property type="project" value="UniProtKB-KW"/>
</dbReference>
<keyword evidence="29" id="KW-0449">Lipoprotein</keyword>
<evidence type="ECO:0000256" key="40">
    <source>
        <dbReference type="SAM" id="MobiDB-lite"/>
    </source>
</evidence>
<evidence type="ECO:0000256" key="19">
    <source>
        <dbReference type="ARBA" id="ARBA00022837"/>
    </source>
</evidence>
<dbReference type="FunFam" id="1.20.58.60:FF:000008">
    <property type="entry name" value="microtubule-actin cross-linking factor 1"/>
    <property type="match status" value="2"/>
</dbReference>
<evidence type="ECO:0000256" key="20">
    <source>
        <dbReference type="ARBA" id="ARBA00022843"/>
    </source>
</evidence>
<dbReference type="GO" id="GO:0003779">
    <property type="term" value="F:actin binding"/>
    <property type="evidence" value="ECO:0007669"/>
    <property type="project" value="UniProtKB-KW"/>
</dbReference>
<feature type="coiled-coil region" evidence="39">
    <location>
        <begin position="4329"/>
        <end position="4356"/>
    </location>
</feature>
<dbReference type="Gene3D" id="2.30.30.40">
    <property type="entry name" value="SH3 Domains"/>
    <property type="match status" value="1"/>
</dbReference>
<feature type="coiled-coil region" evidence="39">
    <location>
        <begin position="4827"/>
        <end position="4854"/>
    </location>
</feature>
<feature type="non-terminal residue" evidence="45">
    <location>
        <position position="5409"/>
    </location>
</feature>
<evidence type="ECO:0000256" key="32">
    <source>
        <dbReference type="ARBA" id="ARBA00057123"/>
    </source>
</evidence>
<evidence type="ECO:0000256" key="14">
    <source>
        <dbReference type="ARBA" id="ARBA00022701"/>
    </source>
</evidence>
<dbReference type="FunFam" id="2.30.30.40:FF:000011">
    <property type="entry name" value="Microtubule-actin cross-linking factor 1"/>
    <property type="match status" value="1"/>
</dbReference>
<evidence type="ECO:0000256" key="38">
    <source>
        <dbReference type="PROSITE-ProRule" id="PRU00192"/>
    </source>
</evidence>
<feature type="coiled-coil region" evidence="39">
    <location>
        <begin position="1758"/>
        <end position="1827"/>
    </location>
</feature>
<dbReference type="GO" id="GO:0005789">
    <property type="term" value="C:endoplasmic reticulum membrane"/>
    <property type="evidence" value="ECO:0007669"/>
    <property type="project" value="UniProtKB-SubCell"/>
</dbReference>
<dbReference type="OrthoDB" id="10016565at2759"/>
<keyword evidence="28" id="KW-0966">Cell projection</keyword>
<dbReference type="FunFam" id="1.10.418.10:FF:000140">
    <property type="entry name" value="Dystonin"/>
    <property type="match status" value="1"/>
</dbReference>
<keyword evidence="18" id="KW-0256">Endoplasmic reticulum</keyword>
<dbReference type="Pfam" id="PF13499">
    <property type="entry name" value="EF-hand_7"/>
    <property type="match status" value="1"/>
</dbReference>
<dbReference type="InterPro" id="IPR011992">
    <property type="entry name" value="EF-hand-dom_pair"/>
</dbReference>
<dbReference type="GO" id="GO:0031673">
    <property type="term" value="C:H zone"/>
    <property type="evidence" value="ECO:0007669"/>
    <property type="project" value="UniProtKB-SubCell"/>
</dbReference>
<dbReference type="GO" id="GO:0042060">
    <property type="term" value="P:wound healing"/>
    <property type="evidence" value="ECO:0007669"/>
    <property type="project" value="TreeGrafter"/>
</dbReference>
<dbReference type="PANTHER" id="PTHR23169">
    <property type="entry name" value="ENVOPLAKIN"/>
    <property type="match status" value="1"/>
</dbReference>
<evidence type="ECO:0000259" key="44">
    <source>
        <dbReference type="PROSITE" id="PS51460"/>
    </source>
</evidence>
<feature type="domain" description="Calponin-homology (CH)" evidence="42">
    <location>
        <begin position="101"/>
        <end position="205"/>
    </location>
</feature>
<dbReference type="PANTHER" id="PTHR23169:SF24">
    <property type="entry name" value="DYSTONIN"/>
    <property type="match status" value="1"/>
</dbReference>
<keyword evidence="20" id="KW-0832">Ubl conjugation</keyword>
<dbReference type="Pfam" id="PF21020">
    <property type="entry name" value="Spectrin_4"/>
    <property type="match status" value="1"/>
</dbReference>
<evidence type="ECO:0000256" key="18">
    <source>
        <dbReference type="ARBA" id="ARBA00022824"/>
    </source>
</evidence>
<feature type="coiled-coil region" evidence="39">
    <location>
        <begin position="1365"/>
        <end position="1395"/>
    </location>
</feature>
<dbReference type="FunFam" id="1.20.58.60:FF:000121">
    <property type="entry name" value="dystonin isoform X1"/>
    <property type="match status" value="1"/>
</dbReference>
<organism evidence="45 46">
    <name type="scientific">Corythaixoides concolor</name>
    <name type="common">Grey go-away-bird</name>
    <dbReference type="NCBI Taxonomy" id="103956"/>
    <lineage>
        <taxon>Eukaryota</taxon>
        <taxon>Metazoa</taxon>
        <taxon>Chordata</taxon>
        <taxon>Craniata</taxon>
        <taxon>Vertebrata</taxon>
        <taxon>Euteleostomi</taxon>
        <taxon>Archelosauria</taxon>
        <taxon>Archosauria</taxon>
        <taxon>Dinosauria</taxon>
        <taxon>Saurischia</taxon>
        <taxon>Theropoda</taxon>
        <taxon>Coelurosauria</taxon>
        <taxon>Aves</taxon>
        <taxon>Neognathae</taxon>
        <taxon>Neoaves</taxon>
        <taxon>Otidimorphae</taxon>
        <taxon>Musophagiformes</taxon>
        <taxon>Musophagidae</taxon>
        <taxon>Corythaixoides</taxon>
    </lineage>
</organism>
<dbReference type="SMART" id="SM01129">
    <property type="entry name" value="DELLA"/>
    <property type="match status" value="1"/>
</dbReference>